<accession>A0A0F9H5L8</accession>
<proteinExistence type="predicted"/>
<dbReference type="EMBL" id="LAZR01016019">
    <property type="protein sequence ID" value="KKM06335.1"/>
    <property type="molecule type" value="Genomic_DNA"/>
</dbReference>
<organism evidence="2">
    <name type="scientific">marine sediment metagenome</name>
    <dbReference type="NCBI Taxonomy" id="412755"/>
    <lineage>
        <taxon>unclassified sequences</taxon>
        <taxon>metagenomes</taxon>
        <taxon>ecological metagenomes</taxon>
    </lineage>
</organism>
<evidence type="ECO:0000256" key="1">
    <source>
        <dbReference type="SAM" id="MobiDB-lite"/>
    </source>
</evidence>
<name>A0A0F9H5L8_9ZZZZ</name>
<evidence type="ECO:0000313" key="2">
    <source>
        <dbReference type="EMBL" id="KKM06335.1"/>
    </source>
</evidence>
<feature type="region of interest" description="Disordered" evidence="1">
    <location>
        <begin position="30"/>
        <end position="49"/>
    </location>
</feature>
<gene>
    <name evidence="2" type="ORF">LCGC14_1745050</name>
</gene>
<dbReference type="AlphaFoldDB" id="A0A0F9H5L8"/>
<comment type="caution">
    <text evidence="2">The sequence shown here is derived from an EMBL/GenBank/DDBJ whole genome shotgun (WGS) entry which is preliminary data.</text>
</comment>
<reference evidence="2" key="1">
    <citation type="journal article" date="2015" name="Nature">
        <title>Complex archaea that bridge the gap between prokaryotes and eukaryotes.</title>
        <authorList>
            <person name="Spang A."/>
            <person name="Saw J.H."/>
            <person name="Jorgensen S.L."/>
            <person name="Zaremba-Niedzwiedzka K."/>
            <person name="Martijn J."/>
            <person name="Lind A.E."/>
            <person name="van Eijk R."/>
            <person name="Schleper C."/>
            <person name="Guy L."/>
            <person name="Ettema T.J."/>
        </authorList>
    </citation>
    <scope>NUCLEOTIDE SEQUENCE</scope>
</reference>
<feature type="non-terminal residue" evidence="2">
    <location>
        <position position="49"/>
    </location>
</feature>
<protein>
    <submittedName>
        <fullName evidence="2">Uncharacterized protein</fullName>
    </submittedName>
</protein>
<sequence length="49" mass="5322">MKGTRTIMAAWMLLLLVSSVTLADGPDHQHGSGLLGSLHDRDTLTNGWF</sequence>